<sequence length="77" mass="8670">MGVSVSYGNTLALPILWKKREDAFLVLKVKAGHIRYQGFIEKTLNEKVQNDMKIQVNSTSCYFLIVLIISIVGKKGI</sequence>
<dbReference type="Proteomes" id="UP000247152">
    <property type="component" value="Unassembled WGS sequence"/>
</dbReference>
<feature type="transmembrane region" description="Helical" evidence="1">
    <location>
        <begin position="54"/>
        <end position="73"/>
    </location>
</feature>
<keyword evidence="1" id="KW-0812">Transmembrane</keyword>
<gene>
    <name evidence="2" type="ORF">DGG96_18075</name>
</gene>
<accession>A0A317TXH6</accession>
<reference evidence="2 3" key="1">
    <citation type="submission" date="2018-05" db="EMBL/GenBank/DDBJ databases">
        <title>Legionella qingyii sp.nov., whole genome shotgun sequence.</title>
        <authorList>
            <person name="Wu H."/>
            <person name="Zhu Q."/>
            <person name="Hu C."/>
        </authorList>
    </citation>
    <scope>NUCLEOTIDE SEQUENCE [LARGE SCALE GENOMIC DNA]</scope>
    <source>
        <strain evidence="2 3">HEB18</strain>
    </source>
</reference>
<comment type="caution">
    <text evidence="2">The sequence shown here is derived from an EMBL/GenBank/DDBJ whole genome shotgun (WGS) entry which is preliminary data.</text>
</comment>
<organism evidence="2 3">
    <name type="scientific">Legionella qingyii</name>
    <dbReference type="NCBI Taxonomy" id="2184757"/>
    <lineage>
        <taxon>Bacteria</taxon>
        <taxon>Pseudomonadati</taxon>
        <taxon>Pseudomonadota</taxon>
        <taxon>Gammaproteobacteria</taxon>
        <taxon>Legionellales</taxon>
        <taxon>Legionellaceae</taxon>
        <taxon>Legionella</taxon>
    </lineage>
</organism>
<keyword evidence="1" id="KW-0472">Membrane</keyword>
<evidence type="ECO:0000256" key="1">
    <source>
        <dbReference type="SAM" id="Phobius"/>
    </source>
</evidence>
<name>A0A317TXH6_9GAMM</name>
<evidence type="ECO:0000313" key="3">
    <source>
        <dbReference type="Proteomes" id="UP000247152"/>
    </source>
</evidence>
<proteinExistence type="predicted"/>
<dbReference type="AlphaFoldDB" id="A0A317TXH6"/>
<dbReference type="EMBL" id="QHJG01000040">
    <property type="protein sequence ID" value="PWY54233.1"/>
    <property type="molecule type" value="Genomic_DNA"/>
</dbReference>
<keyword evidence="1" id="KW-1133">Transmembrane helix</keyword>
<evidence type="ECO:0000313" key="2">
    <source>
        <dbReference type="EMBL" id="PWY54233.1"/>
    </source>
</evidence>
<protein>
    <submittedName>
        <fullName evidence="2">Uncharacterized protein</fullName>
    </submittedName>
</protein>